<comment type="caution">
    <text evidence="2">The sequence shown here is derived from an EMBL/GenBank/DDBJ whole genome shotgun (WGS) entry which is preliminary data.</text>
</comment>
<gene>
    <name evidence="2" type="ORF">PCL_07397</name>
</gene>
<name>A0A2U3DS68_PURLI</name>
<reference evidence="2 3" key="1">
    <citation type="journal article" date="2016" name="Front. Microbiol.">
        <title>Genome and transcriptome sequences reveal the specific parasitism of the nematophagous Purpureocillium lilacinum 36-1.</title>
        <authorList>
            <person name="Xie J."/>
            <person name="Li S."/>
            <person name="Mo C."/>
            <person name="Xiao X."/>
            <person name="Peng D."/>
            <person name="Wang G."/>
            <person name="Xiao Y."/>
        </authorList>
    </citation>
    <scope>NUCLEOTIDE SEQUENCE [LARGE SCALE GENOMIC DNA]</scope>
    <source>
        <strain evidence="2 3">36-1</strain>
    </source>
</reference>
<proteinExistence type="predicted"/>
<dbReference type="Proteomes" id="UP000245956">
    <property type="component" value="Unassembled WGS sequence"/>
</dbReference>
<dbReference type="EMBL" id="LCWV01000038">
    <property type="protein sequence ID" value="PWI65098.1"/>
    <property type="molecule type" value="Genomic_DNA"/>
</dbReference>
<accession>A0A2U3DS68</accession>
<protein>
    <submittedName>
        <fullName evidence="2">Uncharacterized protein</fullName>
    </submittedName>
</protein>
<evidence type="ECO:0000256" key="1">
    <source>
        <dbReference type="SAM" id="MobiDB-lite"/>
    </source>
</evidence>
<dbReference type="AlphaFoldDB" id="A0A2U3DS68"/>
<feature type="compositionally biased region" description="Polar residues" evidence="1">
    <location>
        <begin position="195"/>
        <end position="214"/>
    </location>
</feature>
<evidence type="ECO:0000313" key="3">
    <source>
        <dbReference type="Proteomes" id="UP000245956"/>
    </source>
</evidence>
<organism evidence="2 3">
    <name type="scientific">Purpureocillium lilacinum</name>
    <name type="common">Paecilomyces lilacinus</name>
    <dbReference type="NCBI Taxonomy" id="33203"/>
    <lineage>
        <taxon>Eukaryota</taxon>
        <taxon>Fungi</taxon>
        <taxon>Dikarya</taxon>
        <taxon>Ascomycota</taxon>
        <taxon>Pezizomycotina</taxon>
        <taxon>Sordariomycetes</taxon>
        <taxon>Hypocreomycetidae</taxon>
        <taxon>Hypocreales</taxon>
        <taxon>Ophiocordycipitaceae</taxon>
        <taxon>Purpureocillium</taxon>
    </lineage>
</organism>
<feature type="region of interest" description="Disordered" evidence="1">
    <location>
        <begin position="195"/>
        <end position="234"/>
    </location>
</feature>
<sequence length="234" mass="25374">MSGPKALANYGFRKEVTLLLDARNAAQLFKFNEVHRRPGLPNPVDRFMLPCLRGAPPLAGDRTLDPLCCPGRRATELEVQSFLVEGSVACELFAPDECLGAGTSQVRRLCNFGPSVVPELWFEAPRLSPRGPNGLQGLDSTKEVQHEAFGIQSSDNGYHARRRMAERLVAWGRTAACSNSLTSGSGIAPLLQLSERTQSSGQKASSAKGCQSATPVARLRGPDPPFLFKSRNRL</sequence>
<evidence type="ECO:0000313" key="2">
    <source>
        <dbReference type="EMBL" id="PWI65098.1"/>
    </source>
</evidence>